<comment type="caution">
    <text evidence="2">The sequence shown here is derived from an EMBL/GenBank/DDBJ whole genome shotgun (WGS) entry which is preliminary data.</text>
</comment>
<dbReference type="AlphaFoldDB" id="A0A0G1UX36"/>
<organism evidence="2 3">
    <name type="scientific">Candidatus Jorgensenbacteria bacterium GW2011_GWC1_48_8</name>
    <dbReference type="NCBI Taxonomy" id="1618666"/>
    <lineage>
        <taxon>Bacteria</taxon>
        <taxon>Candidatus Joergenseniibacteriota</taxon>
    </lineage>
</organism>
<dbReference type="Gene3D" id="3.10.50.30">
    <property type="entry name" value="Transcription elongation factor, GreA/GreB, C-terminal domain"/>
    <property type="match status" value="1"/>
</dbReference>
<dbReference type="GO" id="GO:0003746">
    <property type="term" value="F:translation elongation factor activity"/>
    <property type="evidence" value="ECO:0007669"/>
    <property type="project" value="UniProtKB-KW"/>
</dbReference>
<evidence type="ECO:0000313" key="2">
    <source>
        <dbReference type="EMBL" id="KKU98814.1"/>
    </source>
</evidence>
<protein>
    <submittedName>
        <fullName evidence="2">Transcription elongation factor GreA</fullName>
    </submittedName>
</protein>
<dbReference type="InterPro" id="IPR036953">
    <property type="entry name" value="GreA/GreB_C_sf"/>
</dbReference>
<keyword evidence="2" id="KW-0251">Elongation factor</keyword>
<dbReference type="GO" id="GO:0032784">
    <property type="term" value="P:regulation of DNA-templated transcription elongation"/>
    <property type="evidence" value="ECO:0007669"/>
    <property type="project" value="InterPro"/>
</dbReference>
<dbReference type="InterPro" id="IPR001437">
    <property type="entry name" value="Tscrpt_elong_fac_GreA/B_C"/>
</dbReference>
<evidence type="ECO:0000259" key="1">
    <source>
        <dbReference type="Pfam" id="PF01272"/>
    </source>
</evidence>
<gene>
    <name evidence="2" type="ORF">UY32_C0013G0011</name>
</gene>
<sequence>MGAETGQRKISLGDTVKIKFENGEIKSYTVVSSDKTDPGNGFISDMCPIGRAVIGATAGEKKKYTIHGKETGLEIVEIFKK</sequence>
<accession>A0A0G1UX36</accession>
<proteinExistence type="predicted"/>
<dbReference type="Proteomes" id="UP000034600">
    <property type="component" value="Unassembled WGS sequence"/>
</dbReference>
<name>A0A0G1UX36_9BACT</name>
<dbReference type="GO" id="GO:0003677">
    <property type="term" value="F:DNA binding"/>
    <property type="evidence" value="ECO:0007669"/>
    <property type="project" value="InterPro"/>
</dbReference>
<dbReference type="SUPFAM" id="SSF54534">
    <property type="entry name" value="FKBP-like"/>
    <property type="match status" value="1"/>
</dbReference>
<dbReference type="EMBL" id="LCPO01000013">
    <property type="protein sequence ID" value="KKU98814.1"/>
    <property type="molecule type" value="Genomic_DNA"/>
</dbReference>
<evidence type="ECO:0000313" key="3">
    <source>
        <dbReference type="Proteomes" id="UP000034600"/>
    </source>
</evidence>
<keyword evidence="2" id="KW-0648">Protein biosynthesis</keyword>
<reference evidence="2 3" key="1">
    <citation type="journal article" date="2015" name="Nature">
        <title>rRNA introns, odd ribosomes, and small enigmatic genomes across a large radiation of phyla.</title>
        <authorList>
            <person name="Brown C.T."/>
            <person name="Hug L.A."/>
            <person name="Thomas B.C."/>
            <person name="Sharon I."/>
            <person name="Castelle C.J."/>
            <person name="Singh A."/>
            <person name="Wilkins M.J."/>
            <person name="Williams K.H."/>
            <person name="Banfield J.F."/>
        </authorList>
    </citation>
    <scope>NUCLEOTIDE SEQUENCE [LARGE SCALE GENOMIC DNA]</scope>
</reference>
<dbReference type="Pfam" id="PF01272">
    <property type="entry name" value="GreA_GreB"/>
    <property type="match status" value="1"/>
</dbReference>
<feature type="domain" description="Transcription elongation factor GreA/GreB C-terminal" evidence="1">
    <location>
        <begin position="8"/>
        <end position="78"/>
    </location>
</feature>